<evidence type="ECO:0000313" key="3">
    <source>
        <dbReference type="Proteomes" id="UP000033101"/>
    </source>
</evidence>
<reference evidence="2 3" key="1">
    <citation type="submission" date="2014-07" db="EMBL/GenBank/DDBJ databases">
        <title>Methanogenic archaea and the global carbon cycle.</title>
        <authorList>
            <person name="Henriksen J.R."/>
            <person name="Luke J."/>
            <person name="Reinhart S."/>
            <person name="Benedict M.N."/>
            <person name="Youngblut N.D."/>
            <person name="Metcalf M.E."/>
            <person name="Whitaker R.J."/>
            <person name="Metcalf W.W."/>
        </authorList>
    </citation>
    <scope>NUCLEOTIDE SEQUENCE [LARGE SCALE GENOMIC DNA]</scope>
    <source>
        <strain evidence="2 3">HB-1</strain>
    </source>
</reference>
<dbReference type="RefSeq" id="WP_239451305.1">
    <property type="nucleotide sequence ID" value="NZ_CP009516.1"/>
</dbReference>
<feature type="compositionally biased region" description="Acidic residues" evidence="1">
    <location>
        <begin position="52"/>
        <end position="61"/>
    </location>
</feature>
<feature type="compositionally biased region" description="Basic and acidic residues" evidence="1">
    <location>
        <begin position="28"/>
        <end position="40"/>
    </location>
</feature>
<proteinExistence type="predicted"/>
<dbReference type="AlphaFoldDB" id="A0A0E3WT99"/>
<evidence type="ECO:0000256" key="1">
    <source>
        <dbReference type="SAM" id="MobiDB-lite"/>
    </source>
</evidence>
<dbReference type="KEGG" id="mhor:MSHOH_1752"/>
<organism evidence="2 3">
    <name type="scientific">Methanosarcina horonobensis HB-1 = JCM 15518</name>
    <dbReference type="NCBI Taxonomy" id="1434110"/>
    <lineage>
        <taxon>Archaea</taxon>
        <taxon>Methanobacteriati</taxon>
        <taxon>Methanobacteriota</taxon>
        <taxon>Stenosarchaea group</taxon>
        <taxon>Methanomicrobia</taxon>
        <taxon>Methanosarcinales</taxon>
        <taxon>Methanosarcinaceae</taxon>
        <taxon>Methanosarcina</taxon>
    </lineage>
</organism>
<gene>
    <name evidence="2" type="ORF">MSHOH_1752</name>
</gene>
<feature type="compositionally biased region" description="Basic and acidic residues" evidence="1">
    <location>
        <begin position="62"/>
        <end position="72"/>
    </location>
</feature>
<keyword evidence="3" id="KW-1185">Reference proteome</keyword>
<protein>
    <submittedName>
        <fullName evidence="2">Uncharacterized protein</fullName>
    </submittedName>
</protein>
<accession>A0A0E3WT99</accession>
<name>A0A0E3WT99_9EURY</name>
<dbReference type="GeneID" id="70784876"/>
<dbReference type="EMBL" id="CP009516">
    <property type="protein sequence ID" value="AKB78235.1"/>
    <property type="molecule type" value="Genomic_DNA"/>
</dbReference>
<dbReference type="HOGENOM" id="CLU_2712837_0_0_2"/>
<evidence type="ECO:0000313" key="2">
    <source>
        <dbReference type="EMBL" id="AKB78235.1"/>
    </source>
</evidence>
<dbReference type="Proteomes" id="UP000033101">
    <property type="component" value="Chromosome"/>
</dbReference>
<feature type="region of interest" description="Disordered" evidence="1">
    <location>
        <begin position="1"/>
        <end position="72"/>
    </location>
</feature>
<sequence length="72" mass="8408">MVDFRPICLTFPGESEPDPGEKFIPGSESEKEGTEERDNDSLEESDDKTWEESEEEREEEREEKGERREAGR</sequence>